<keyword evidence="3" id="KW-1185">Reference proteome</keyword>
<dbReference type="Proteomes" id="UP000186102">
    <property type="component" value="Unassembled WGS sequence"/>
</dbReference>
<evidence type="ECO:0000313" key="2">
    <source>
        <dbReference type="EMBL" id="OLN29494.1"/>
    </source>
</evidence>
<organism evidence="2 3">
    <name type="scientific">Desulfosporosinus metallidurans</name>
    <dbReference type="NCBI Taxonomy" id="1888891"/>
    <lineage>
        <taxon>Bacteria</taxon>
        <taxon>Bacillati</taxon>
        <taxon>Bacillota</taxon>
        <taxon>Clostridia</taxon>
        <taxon>Eubacteriales</taxon>
        <taxon>Desulfitobacteriaceae</taxon>
        <taxon>Desulfosporosinus</taxon>
    </lineage>
</organism>
<evidence type="ECO:0000313" key="3">
    <source>
        <dbReference type="Proteomes" id="UP000186102"/>
    </source>
</evidence>
<evidence type="ECO:0000259" key="1">
    <source>
        <dbReference type="Pfam" id="PF09851"/>
    </source>
</evidence>
<proteinExistence type="predicted"/>
<name>A0A1Q8QQ69_9FIRM</name>
<gene>
    <name evidence="2" type="ORF">DSOL_3513</name>
</gene>
<accession>A0A1Q8QQ69</accession>
<dbReference type="STRING" id="1888891.DSOL_3513"/>
<dbReference type="AlphaFoldDB" id="A0A1Q8QQ69"/>
<dbReference type="Pfam" id="PF09851">
    <property type="entry name" value="SHOCT"/>
    <property type="match status" value="1"/>
</dbReference>
<protein>
    <recommendedName>
        <fullName evidence="1">SHOCT domain-containing protein</fullName>
    </recommendedName>
</protein>
<reference evidence="2 3" key="1">
    <citation type="submission" date="2016-09" db="EMBL/GenBank/DDBJ databases">
        <title>Complete genome of Desulfosporosinus sp. OL.</title>
        <authorList>
            <person name="Mardanov A."/>
            <person name="Beletsky A."/>
            <person name="Panova A."/>
            <person name="Karnachuk O."/>
            <person name="Ravin N."/>
        </authorList>
    </citation>
    <scope>NUCLEOTIDE SEQUENCE [LARGE SCALE GENOMIC DNA]</scope>
    <source>
        <strain evidence="2 3">OL</strain>
    </source>
</reference>
<comment type="caution">
    <text evidence="2">The sequence shown here is derived from an EMBL/GenBank/DDBJ whole genome shotgun (WGS) entry which is preliminary data.</text>
</comment>
<sequence>MGVYLFRRYGSTVGVNASRNGSALDILRERYARGEIDKDEYERRKDD</sequence>
<dbReference type="EMBL" id="MLBF01000032">
    <property type="protein sequence ID" value="OLN29494.1"/>
    <property type="molecule type" value="Genomic_DNA"/>
</dbReference>
<dbReference type="InterPro" id="IPR018649">
    <property type="entry name" value="SHOCT"/>
</dbReference>
<feature type="domain" description="SHOCT" evidence="1">
    <location>
        <begin position="22"/>
        <end position="47"/>
    </location>
</feature>